<dbReference type="OrthoDB" id="5845055at2759"/>
<evidence type="ECO:0000313" key="2">
    <source>
        <dbReference type="Proteomes" id="UP000053660"/>
    </source>
</evidence>
<dbReference type="Proteomes" id="UP000053660">
    <property type="component" value="Unassembled WGS sequence"/>
</dbReference>
<sequence>QHQPPTKILGISPKILATGLTGSFHTNARITIGREIDSDERQRLVHDIERMTEDEQEQFIEFMEELLVLWQQLYHQTLPLLQSILYPLQRQRPEFDVRKTILTIFRDRVLSKVLAEVNVRIPILEPMLFT</sequence>
<protein>
    <submittedName>
        <fullName evidence="1">Uncharacterized protein</fullName>
    </submittedName>
</protein>
<reference evidence="1 2" key="1">
    <citation type="submission" date="2014-03" db="EMBL/GenBank/DDBJ databases">
        <title>Draft genome of the hookworm Oesophagostomum dentatum.</title>
        <authorList>
            <person name="Mitreva M."/>
        </authorList>
    </citation>
    <scope>NUCLEOTIDE SEQUENCE [LARGE SCALE GENOMIC DNA]</scope>
    <source>
        <strain evidence="1 2">OD-Hann</strain>
    </source>
</reference>
<feature type="non-terminal residue" evidence="1">
    <location>
        <position position="1"/>
    </location>
</feature>
<gene>
    <name evidence="1" type="ORF">OESDEN_16851</name>
</gene>
<dbReference type="AlphaFoldDB" id="A0A0B1SIU9"/>
<evidence type="ECO:0000313" key="1">
    <source>
        <dbReference type="EMBL" id="KHJ83452.1"/>
    </source>
</evidence>
<organism evidence="1 2">
    <name type="scientific">Oesophagostomum dentatum</name>
    <name type="common">Nodular worm</name>
    <dbReference type="NCBI Taxonomy" id="61180"/>
    <lineage>
        <taxon>Eukaryota</taxon>
        <taxon>Metazoa</taxon>
        <taxon>Ecdysozoa</taxon>
        <taxon>Nematoda</taxon>
        <taxon>Chromadorea</taxon>
        <taxon>Rhabditida</taxon>
        <taxon>Rhabditina</taxon>
        <taxon>Rhabditomorpha</taxon>
        <taxon>Strongyloidea</taxon>
        <taxon>Strongylidae</taxon>
        <taxon>Oesophagostomum</taxon>
    </lineage>
</organism>
<dbReference type="EMBL" id="KN573387">
    <property type="protein sequence ID" value="KHJ83452.1"/>
    <property type="molecule type" value="Genomic_DNA"/>
</dbReference>
<accession>A0A0B1SIU9</accession>
<keyword evidence="2" id="KW-1185">Reference proteome</keyword>
<feature type="non-terminal residue" evidence="1">
    <location>
        <position position="130"/>
    </location>
</feature>
<name>A0A0B1SIU9_OESDE</name>
<proteinExistence type="predicted"/>